<feature type="domain" description="ABC transporter" evidence="3">
    <location>
        <begin position="336"/>
        <end position="556"/>
    </location>
</feature>
<feature type="domain" description="4Fe-4S ferredoxin-type" evidence="4">
    <location>
        <begin position="44"/>
        <end position="73"/>
    </location>
</feature>
<dbReference type="PhylomeDB" id="Q977Z2"/>
<keyword evidence="6" id="KW-1185">Reference proteome</keyword>
<dbReference type="NCBIfam" id="NF009945">
    <property type="entry name" value="PRK13409.1"/>
    <property type="match status" value="1"/>
</dbReference>
<dbReference type="Proteomes" id="UP000001017">
    <property type="component" value="Chromosome"/>
</dbReference>
<dbReference type="GO" id="GO:0005524">
    <property type="term" value="F:ATP binding"/>
    <property type="evidence" value="ECO:0007669"/>
    <property type="project" value="UniProtKB-KW"/>
</dbReference>
<sequence length="592" mass="66198">MVFMHVAVLDKDRCHPKKCHHECQYYCPPVRNHVMAIDFPDPDGQPLISETLCIGCGICIRRCPFGAIRIVTLPDELNKNVFHRYGVNGFRIYSLPTVVPGKVSAILGQNGLGKTTTLNILSGITVPNLGNYDKPPSKDAVIDRFARTTMGAYFKGLYEENKRAVLKNQYVDYIPKVVSGTIGEILRKNNENGNFDEVVSLLNLENALSKDVKECSGGELQKLAIGTTLEKEADIYLFDEMTSYLDIGERLNVSNIVQDLSKKKTVIVVEHDLAILDWLADSVNIVYGDPGVYGIFSEPLSTNRAINAYLSGFLREENVRIRSYPIEFEEKSSKRDKFEHILITWTDIKKKLGDFSLDVHAGQIHTGEISGVLGRNALGKSTFVMMLAGVMNPDEGSISQNVKVSYKPQYISTDFKGTVSDLIASALKDRAEDTYVKNEIFHPLNIPDIMENPVDGLSGGEMQRLSIAITLSREADVYLIDEPSAHLDSSYRMVVAKVIRRVMENTKKTALVVDHDIYLIDLISDSLIVFSGEPGSHGASDGPMDMKEGMNRFLKMVGVTFRRDQSSNRPRINKKGSSLDRLQKEENRYYYA</sequence>
<dbReference type="FunFam" id="3.40.50.300:FF:001546">
    <property type="entry name" value="RNase L inhibitor homolog"/>
    <property type="match status" value="1"/>
</dbReference>
<dbReference type="PROSITE" id="PS00211">
    <property type="entry name" value="ABC_TRANSPORTER_1"/>
    <property type="match status" value="2"/>
</dbReference>
<dbReference type="InterPro" id="IPR013283">
    <property type="entry name" value="RLI1"/>
</dbReference>
<dbReference type="InterPro" id="IPR003439">
    <property type="entry name" value="ABC_transporter-like_ATP-bd"/>
</dbReference>
<dbReference type="PROSITE" id="PS51379">
    <property type="entry name" value="4FE4S_FER_2"/>
    <property type="match status" value="1"/>
</dbReference>
<dbReference type="eggNOG" id="arCOG00187">
    <property type="taxonomic scope" value="Archaea"/>
</dbReference>
<feature type="domain" description="ABC transporter" evidence="3">
    <location>
        <begin position="76"/>
        <end position="313"/>
    </location>
</feature>
<dbReference type="PROSITE" id="PS00198">
    <property type="entry name" value="4FE4S_FER_1"/>
    <property type="match status" value="1"/>
</dbReference>
<evidence type="ECO:0000313" key="6">
    <source>
        <dbReference type="Proteomes" id="UP000001017"/>
    </source>
</evidence>
<dbReference type="InterPro" id="IPR007209">
    <property type="entry name" value="RNaseL-inhib-like_metal-bd_dom"/>
</dbReference>
<dbReference type="SUPFAM" id="SSF54862">
    <property type="entry name" value="4Fe-4S ferredoxins"/>
    <property type="match status" value="1"/>
</dbReference>
<protein>
    <submittedName>
        <fullName evidence="5">RNase L inhibitor</fullName>
    </submittedName>
</protein>
<dbReference type="KEGG" id="tvo:TVG1582460"/>
<dbReference type="Pfam" id="PF04068">
    <property type="entry name" value="Fer4_RLI"/>
    <property type="match status" value="1"/>
</dbReference>
<keyword evidence="2" id="KW-0067">ATP-binding</keyword>
<dbReference type="InterPro" id="IPR017896">
    <property type="entry name" value="4Fe4S_Fe-S-bd"/>
</dbReference>
<dbReference type="PRINTS" id="PR01868">
    <property type="entry name" value="ABCEFAMILY"/>
</dbReference>
<organism evidence="5 6">
    <name type="scientific">Thermoplasma volcanium (strain ATCC 51530 / DSM 4299 / JCM 9571 / NBRC 15438 / GSS1)</name>
    <dbReference type="NCBI Taxonomy" id="273116"/>
    <lineage>
        <taxon>Archaea</taxon>
        <taxon>Methanobacteriati</taxon>
        <taxon>Thermoplasmatota</taxon>
        <taxon>Thermoplasmata</taxon>
        <taxon>Thermoplasmatales</taxon>
        <taxon>Thermoplasmataceae</taxon>
        <taxon>Thermoplasma</taxon>
    </lineage>
</organism>
<dbReference type="GO" id="GO:0016887">
    <property type="term" value="F:ATP hydrolysis activity"/>
    <property type="evidence" value="ECO:0007669"/>
    <property type="project" value="InterPro"/>
</dbReference>
<accession>Q977Z2</accession>
<dbReference type="PaxDb" id="273116-14325764"/>
<name>Q977Z2_THEVO</name>
<dbReference type="PANTHER" id="PTHR19248">
    <property type="entry name" value="ATP-BINDING TRANSPORT PROTEIN-RELATED"/>
    <property type="match status" value="1"/>
</dbReference>
<evidence type="ECO:0000256" key="2">
    <source>
        <dbReference type="ARBA" id="ARBA00022840"/>
    </source>
</evidence>
<evidence type="ECO:0000259" key="3">
    <source>
        <dbReference type="PROSITE" id="PS50893"/>
    </source>
</evidence>
<dbReference type="Gene3D" id="3.40.50.300">
    <property type="entry name" value="P-loop containing nucleotide triphosphate hydrolases"/>
    <property type="match status" value="2"/>
</dbReference>
<dbReference type="InterPro" id="IPR017900">
    <property type="entry name" value="4Fe4S_Fe_S_CS"/>
</dbReference>
<gene>
    <name evidence="5" type="ORF">TVG1582460</name>
</gene>
<reference evidence="5 6" key="1">
    <citation type="journal article" date="1999" name="Proc. Jpn. Acad.">
        <title>Determination of the complete genomic DNA sequence of Thermoplasma volvanium GSS1.</title>
        <authorList>
            <person name="Kawashima T."/>
            <person name="Yamamoto Y."/>
            <person name="Aramaki H."/>
            <person name="Nunoshiba T."/>
            <person name="Kawamoto T."/>
            <person name="Watanabe K."/>
            <person name="Yamazaki M."/>
            <person name="Kanehori K."/>
            <person name="Amano N."/>
            <person name="Ohya Y."/>
            <person name="Makino K."/>
            <person name="Suzuki M."/>
        </authorList>
    </citation>
    <scope>NUCLEOTIDE SEQUENCE [LARGE SCALE GENOMIC DNA]</scope>
    <source>
        <strain evidence="6">ATCC 51530 / DSM 4299 / JCM 9571 / NBRC 15438 / GSS1</strain>
    </source>
</reference>
<dbReference type="InterPro" id="IPR017871">
    <property type="entry name" value="ABC_transporter-like_CS"/>
</dbReference>
<evidence type="ECO:0000256" key="1">
    <source>
        <dbReference type="ARBA" id="ARBA00022741"/>
    </source>
</evidence>
<dbReference type="SUPFAM" id="SSF52540">
    <property type="entry name" value="P-loop containing nucleoside triphosphate hydrolases"/>
    <property type="match status" value="2"/>
</dbReference>
<dbReference type="Pfam" id="PF00037">
    <property type="entry name" value="Fer4"/>
    <property type="match status" value="1"/>
</dbReference>
<dbReference type="InterPro" id="IPR027417">
    <property type="entry name" value="P-loop_NTPase"/>
</dbReference>
<dbReference type="PROSITE" id="PS50893">
    <property type="entry name" value="ABC_TRANSPORTER_2"/>
    <property type="match status" value="2"/>
</dbReference>
<dbReference type="AlphaFoldDB" id="Q977Z2"/>
<dbReference type="Pfam" id="PF00005">
    <property type="entry name" value="ABC_tran"/>
    <property type="match status" value="2"/>
</dbReference>
<dbReference type="EMBL" id="BA000011">
    <property type="protein sequence ID" value="BAB60667.1"/>
    <property type="molecule type" value="Genomic_DNA"/>
</dbReference>
<evidence type="ECO:0000259" key="4">
    <source>
        <dbReference type="PROSITE" id="PS51379"/>
    </source>
</evidence>
<keyword evidence="1" id="KW-0547">Nucleotide-binding</keyword>
<dbReference type="SMART" id="SM00382">
    <property type="entry name" value="AAA"/>
    <property type="match status" value="2"/>
</dbReference>
<dbReference type="GO" id="GO:0016491">
    <property type="term" value="F:oxidoreductase activity"/>
    <property type="evidence" value="ECO:0007669"/>
    <property type="project" value="UniProtKB-ARBA"/>
</dbReference>
<dbReference type="InterPro" id="IPR003593">
    <property type="entry name" value="AAA+_ATPase"/>
</dbReference>
<proteinExistence type="predicted"/>
<dbReference type="HOGENOM" id="CLU_017344_4_1_2"/>
<evidence type="ECO:0000313" key="5">
    <source>
        <dbReference type="EMBL" id="BAB60667.1"/>
    </source>
</evidence>
<reference evidence="5 6" key="2">
    <citation type="journal article" date="2000" name="Proc. Natl. Acad. Sci. U.S.A.">
        <title>Archaeal adaptation to higher temperatures revealed by genomic sequence of Thermoplasma volcanium.</title>
        <authorList>
            <person name="Kawashima T."/>
            <person name="Amano N."/>
            <person name="Koike H."/>
            <person name="Makino S."/>
            <person name="Higuchi S."/>
            <person name="Kawashima-Ohya Y."/>
            <person name="Watanabe K."/>
            <person name="Yamazaki M."/>
            <person name="Kanehori K."/>
            <person name="Kawamoto T."/>
            <person name="Nunoshiba T."/>
            <person name="Yamamoto Y."/>
            <person name="Aramaki H."/>
            <person name="Makino K."/>
            <person name="Suzuki M."/>
        </authorList>
    </citation>
    <scope>NUCLEOTIDE SEQUENCE [LARGE SCALE GENOMIC DNA]</scope>
    <source>
        <strain evidence="6">ATCC 51530 / DSM 4299 / JCM 9571 / NBRC 15438 / GSS1</strain>
    </source>
</reference>
<dbReference type="STRING" id="273116.gene:9382340"/>